<dbReference type="GO" id="GO:0016755">
    <property type="term" value="F:aminoacyltransferase activity"/>
    <property type="evidence" value="ECO:0007669"/>
    <property type="project" value="InterPro"/>
</dbReference>
<dbReference type="SUPFAM" id="SSF55729">
    <property type="entry name" value="Acyl-CoA N-acyltransferases (Nat)"/>
    <property type="match status" value="1"/>
</dbReference>
<name>A0A3S9HCL7_9LACT</name>
<keyword evidence="6" id="KW-0961">Cell wall biogenesis/degradation</keyword>
<reference evidence="9" key="1">
    <citation type="submission" date="2018-12" db="EMBL/GenBank/DDBJ databases">
        <title>Complete genome sequencing of Jeotgalibaca sp. H21T32.</title>
        <authorList>
            <person name="Bae J.-W."/>
            <person name="Lee S.-Y."/>
        </authorList>
    </citation>
    <scope>NUCLEOTIDE SEQUENCE [LARGE SCALE GENOMIC DNA]</scope>
    <source>
        <strain evidence="9">H21T32</strain>
    </source>
</reference>
<dbReference type="PANTHER" id="PTHR36174">
    <property type="entry name" value="LIPID II:GLYCINE GLYCYLTRANSFERASE"/>
    <property type="match status" value="1"/>
</dbReference>
<dbReference type="Pfam" id="PF13480">
    <property type="entry name" value="Acetyltransf_6"/>
    <property type="match status" value="1"/>
</dbReference>
<gene>
    <name evidence="8" type="ORF">EJN90_09770</name>
</gene>
<dbReference type="OrthoDB" id="9785911at2"/>
<sequence length="319" mass="37895">MKSIYMDKRWVNLQQAKENGEAKIYTFNKGESKIIYPFIKRKAGIVDGITYYDIVTPRGQCGPWVEKNKLEDVSNLIKEYSREFKEYCEKEKIIAEYIRFSPWNDNHKYFDSVYDISFYGKVYCNNLETDFFMEEYNKKKRNEVRKAKKNDVEIIHGTNNKFLKDFLDIYEFTEEKHNVSDYYRIDKTFLENYLKYFPNEITFFQALYEDKVISSAMIILGQDVAHYHFAANNPEYSYLNANSLLLYEAANFAANLGKKIFDLGSAKKDSPLEKFKNRISLGYPFYIGKKINNEQIYNRLVEQVGGPREGFFPEYRKNE</sequence>
<dbReference type="InterPro" id="IPR050644">
    <property type="entry name" value="PG_Glycine_Bridge_Synth"/>
</dbReference>
<dbReference type="GO" id="GO:0008360">
    <property type="term" value="P:regulation of cell shape"/>
    <property type="evidence" value="ECO:0007669"/>
    <property type="project" value="UniProtKB-KW"/>
</dbReference>
<evidence type="ECO:0000256" key="2">
    <source>
        <dbReference type="ARBA" id="ARBA00022679"/>
    </source>
</evidence>
<organism evidence="8 9">
    <name type="scientific">Jeotgalibaca ciconiae</name>
    <dbReference type="NCBI Taxonomy" id="2496265"/>
    <lineage>
        <taxon>Bacteria</taxon>
        <taxon>Bacillati</taxon>
        <taxon>Bacillota</taxon>
        <taxon>Bacilli</taxon>
        <taxon>Lactobacillales</taxon>
        <taxon>Carnobacteriaceae</taxon>
        <taxon>Jeotgalibaca</taxon>
    </lineage>
</organism>
<keyword evidence="9" id="KW-1185">Reference proteome</keyword>
<dbReference type="RefSeq" id="WP_126110761.1">
    <property type="nucleotide sequence ID" value="NZ_CP034465.1"/>
</dbReference>
<evidence type="ECO:0000313" key="9">
    <source>
        <dbReference type="Proteomes" id="UP000273326"/>
    </source>
</evidence>
<dbReference type="Gene3D" id="3.40.630.30">
    <property type="match status" value="1"/>
</dbReference>
<proteinExistence type="inferred from homology"/>
<keyword evidence="5" id="KW-0012">Acyltransferase</keyword>
<keyword evidence="4" id="KW-0573">Peptidoglycan synthesis</keyword>
<feature type="domain" description="BioF2-like acetyltransferase" evidence="7">
    <location>
        <begin position="139"/>
        <end position="266"/>
    </location>
</feature>
<dbReference type="InterPro" id="IPR003447">
    <property type="entry name" value="FEMABX"/>
</dbReference>
<keyword evidence="3" id="KW-0133">Cell shape</keyword>
<dbReference type="PROSITE" id="PS51191">
    <property type="entry name" value="FEMABX"/>
    <property type="match status" value="1"/>
</dbReference>
<evidence type="ECO:0000256" key="6">
    <source>
        <dbReference type="ARBA" id="ARBA00023316"/>
    </source>
</evidence>
<evidence type="ECO:0000256" key="1">
    <source>
        <dbReference type="ARBA" id="ARBA00009943"/>
    </source>
</evidence>
<dbReference type="KEGG" id="jeh:EJN90_09770"/>
<protein>
    <submittedName>
        <fullName evidence="8">GNAT family N-acetyltransferase</fullName>
    </submittedName>
</protein>
<dbReference type="PANTHER" id="PTHR36174:SF1">
    <property type="entry name" value="LIPID II:GLYCINE GLYCYLTRANSFERASE"/>
    <property type="match status" value="1"/>
</dbReference>
<evidence type="ECO:0000313" key="8">
    <source>
        <dbReference type="EMBL" id="AZP04903.1"/>
    </source>
</evidence>
<dbReference type="Proteomes" id="UP000273326">
    <property type="component" value="Chromosome"/>
</dbReference>
<evidence type="ECO:0000259" key="7">
    <source>
        <dbReference type="Pfam" id="PF13480"/>
    </source>
</evidence>
<keyword evidence="2 8" id="KW-0808">Transferase</keyword>
<evidence type="ECO:0000256" key="3">
    <source>
        <dbReference type="ARBA" id="ARBA00022960"/>
    </source>
</evidence>
<dbReference type="InterPro" id="IPR038740">
    <property type="entry name" value="BioF2-like_GNAT_dom"/>
</dbReference>
<accession>A0A3S9HCL7</accession>
<dbReference type="AlphaFoldDB" id="A0A3S9HCL7"/>
<dbReference type="InterPro" id="IPR016181">
    <property type="entry name" value="Acyl_CoA_acyltransferase"/>
</dbReference>
<dbReference type="GO" id="GO:0009252">
    <property type="term" value="P:peptidoglycan biosynthetic process"/>
    <property type="evidence" value="ECO:0007669"/>
    <property type="project" value="UniProtKB-KW"/>
</dbReference>
<dbReference type="GO" id="GO:0071555">
    <property type="term" value="P:cell wall organization"/>
    <property type="evidence" value="ECO:0007669"/>
    <property type="project" value="UniProtKB-KW"/>
</dbReference>
<comment type="similarity">
    <text evidence="1">Belongs to the FemABX family.</text>
</comment>
<evidence type="ECO:0000256" key="5">
    <source>
        <dbReference type="ARBA" id="ARBA00023315"/>
    </source>
</evidence>
<evidence type="ECO:0000256" key="4">
    <source>
        <dbReference type="ARBA" id="ARBA00022984"/>
    </source>
</evidence>
<dbReference type="EMBL" id="CP034465">
    <property type="protein sequence ID" value="AZP04903.1"/>
    <property type="molecule type" value="Genomic_DNA"/>
</dbReference>